<dbReference type="InterPro" id="IPR051221">
    <property type="entry name" value="LDLR-related"/>
</dbReference>
<dbReference type="GO" id="GO:0006898">
    <property type="term" value="P:receptor-mediated endocytosis"/>
    <property type="evidence" value="ECO:0007669"/>
    <property type="project" value="TreeGrafter"/>
</dbReference>
<reference evidence="10 11" key="1">
    <citation type="journal article" date="2007" name="Nature">
        <title>Evolution of genes and genomes on the Drosophila phylogeny.</title>
        <authorList>
            <consortium name="Drosophila 12 Genomes Consortium"/>
            <person name="Clark A.G."/>
            <person name="Eisen M.B."/>
            <person name="Smith D.R."/>
            <person name="Bergman C.M."/>
            <person name="Oliver B."/>
            <person name="Markow T.A."/>
            <person name="Kaufman T.C."/>
            <person name="Kellis M."/>
            <person name="Gelbart W."/>
            <person name="Iyer V.N."/>
            <person name="Pollard D.A."/>
            <person name="Sackton T.B."/>
            <person name="Larracuente A.M."/>
            <person name="Singh N.D."/>
            <person name="Abad J.P."/>
            <person name="Abt D.N."/>
            <person name="Adryan B."/>
            <person name="Aguade M."/>
            <person name="Akashi H."/>
            <person name="Anderson W.W."/>
            <person name="Aquadro C.F."/>
            <person name="Ardell D.H."/>
            <person name="Arguello R."/>
            <person name="Artieri C.G."/>
            <person name="Barbash D.A."/>
            <person name="Barker D."/>
            <person name="Barsanti P."/>
            <person name="Batterham P."/>
            <person name="Batzoglou S."/>
            <person name="Begun D."/>
            <person name="Bhutkar A."/>
            <person name="Blanco E."/>
            <person name="Bosak S.A."/>
            <person name="Bradley R.K."/>
            <person name="Brand A.D."/>
            <person name="Brent M.R."/>
            <person name="Brooks A.N."/>
            <person name="Brown R.H."/>
            <person name="Butlin R.K."/>
            <person name="Caggese C."/>
            <person name="Calvi B.R."/>
            <person name="Bernardo de Carvalho A."/>
            <person name="Caspi A."/>
            <person name="Castrezana S."/>
            <person name="Celniker S.E."/>
            <person name="Chang J.L."/>
            <person name="Chapple C."/>
            <person name="Chatterji S."/>
            <person name="Chinwalla A."/>
            <person name="Civetta A."/>
            <person name="Clifton S.W."/>
            <person name="Comeron J.M."/>
            <person name="Costello J.C."/>
            <person name="Coyne J.A."/>
            <person name="Daub J."/>
            <person name="David R.G."/>
            <person name="Delcher A.L."/>
            <person name="Delehaunty K."/>
            <person name="Do C.B."/>
            <person name="Ebling H."/>
            <person name="Edwards K."/>
            <person name="Eickbush T."/>
            <person name="Evans J.D."/>
            <person name="Filipski A."/>
            <person name="Findeiss S."/>
            <person name="Freyhult E."/>
            <person name="Fulton L."/>
            <person name="Fulton R."/>
            <person name="Garcia A.C."/>
            <person name="Gardiner A."/>
            <person name="Garfield D.A."/>
            <person name="Garvin B.E."/>
            <person name="Gibson G."/>
            <person name="Gilbert D."/>
            <person name="Gnerre S."/>
            <person name="Godfrey J."/>
            <person name="Good R."/>
            <person name="Gotea V."/>
            <person name="Gravely B."/>
            <person name="Greenberg A.J."/>
            <person name="Griffiths-Jones S."/>
            <person name="Gross S."/>
            <person name="Guigo R."/>
            <person name="Gustafson E.A."/>
            <person name="Haerty W."/>
            <person name="Hahn M.W."/>
            <person name="Halligan D.L."/>
            <person name="Halpern A.L."/>
            <person name="Halter G.M."/>
            <person name="Han M.V."/>
            <person name="Heger A."/>
            <person name="Hillier L."/>
            <person name="Hinrichs A.S."/>
            <person name="Holmes I."/>
            <person name="Hoskins R.A."/>
            <person name="Hubisz M.J."/>
            <person name="Hultmark D."/>
            <person name="Huntley M.A."/>
            <person name="Jaffe D.B."/>
            <person name="Jagadeeshan S."/>
            <person name="Jeck W.R."/>
            <person name="Johnson J."/>
            <person name="Jones C.D."/>
            <person name="Jordan W.C."/>
            <person name="Karpen G.H."/>
            <person name="Kataoka E."/>
            <person name="Keightley P.D."/>
            <person name="Kheradpour P."/>
            <person name="Kirkness E.F."/>
            <person name="Koerich L.B."/>
            <person name="Kristiansen K."/>
            <person name="Kudrna D."/>
            <person name="Kulathinal R.J."/>
            <person name="Kumar S."/>
            <person name="Kwok R."/>
            <person name="Lander E."/>
            <person name="Langley C.H."/>
            <person name="Lapoint R."/>
            <person name="Lazzaro B.P."/>
            <person name="Lee S.J."/>
            <person name="Levesque L."/>
            <person name="Li R."/>
            <person name="Lin C.F."/>
            <person name="Lin M.F."/>
            <person name="Lindblad-Toh K."/>
            <person name="Llopart A."/>
            <person name="Long M."/>
            <person name="Low L."/>
            <person name="Lozovsky E."/>
            <person name="Lu J."/>
            <person name="Luo M."/>
            <person name="Machado C.A."/>
            <person name="Makalowski W."/>
            <person name="Marzo M."/>
            <person name="Matsuda M."/>
            <person name="Matzkin L."/>
            <person name="McAllister B."/>
            <person name="McBride C.S."/>
            <person name="McKernan B."/>
            <person name="McKernan K."/>
            <person name="Mendez-Lago M."/>
            <person name="Minx P."/>
            <person name="Mollenhauer M.U."/>
            <person name="Montooth K."/>
            <person name="Mount S.M."/>
            <person name="Mu X."/>
            <person name="Myers E."/>
            <person name="Negre B."/>
            <person name="Newfeld S."/>
            <person name="Nielsen R."/>
            <person name="Noor M.A."/>
            <person name="O'Grady P."/>
            <person name="Pachter L."/>
            <person name="Papaceit M."/>
            <person name="Parisi M.J."/>
            <person name="Parisi M."/>
            <person name="Parts L."/>
            <person name="Pedersen J.S."/>
            <person name="Pesole G."/>
            <person name="Phillippy A.M."/>
            <person name="Ponting C.P."/>
            <person name="Pop M."/>
            <person name="Porcelli D."/>
            <person name="Powell J.R."/>
            <person name="Prohaska S."/>
            <person name="Pruitt K."/>
            <person name="Puig M."/>
            <person name="Quesneville H."/>
            <person name="Ram K.R."/>
            <person name="Rand D."/>
            <person name="Rasmussen M.D."/>
            <person name="Reed L.K."/>
            <person name="Reenan R."/>
            <person name="Reily A."/>
            <person name="Remington K.A."/>
            <person name="Rieger T.T."/>
            <person name="Ritchie M.G."/>
            <person name="Robin C."/>
            <person name="Rogers Y.H."/>
            <person name="Rohde C."/>
            <person name="Rozas J."/>
            <person name="Rubenfield M.J."/>
            <person name="Ruiz A."/>
            <person name="Russo S."/>
            <person name="Salzberg S.L."/>
            <person name="Sanchez-Gracia A."/>
            <person name="Saranga D.J."/>
            <person name="Sato H."/>
            <person name="Schaeffer S.W."/>
            <person name="Schatz M.C."/>
            <person name="Schlenke T."/>
            <person name="Schwartz R."/>
            <person name="Segarra C."/>
            <person name="Singh R.S."/>
            <person name="Sirot L."/>
            <person name="Sirota M."/>
            <person name="Sisneros N.B."/>
            <person name="Smith C.D."/>
            <person name="Smith T.F."/>
            <person name="Spieth J."/>
            <person name="Stage D.E."/>
            <person name="Stark A."/>
            <person name="Stephan W."/>
            <person name="Strausberg R.L."/>
            <person name="Strempel S."/>
            <person name="Sturgill D."/>
            <person name="Sutton G."/>
            <person name="Sutton G.G."/>
            <person name="Tao W."/>
            <person name="Teichmann S."/>
            <person name="Tobari Y.N."/>
            <person name="Tomimura Y."/>
            <person name="Tsolas J.M."/>
            <person name="Valente V.L."/>
            <person name="Venter E."/>
            <person name="Venter J.C."/>
            <person name="Vicario S."/>
            <person name="Vieira F.G."/>
            <person name="Vilella A.J."/>
            <person name="Villasante A."/>
            <person name="Walenz B."/>
            <person name="Wang J."/>
            <person name="Wasserman M."/>
            <person name="Watts T."/>
            <person name="Wilson D."/>
            <person name="Wilson R.K."/>
            <person name="Wing R.A."/>
            <person name="Wolfner M.F."/>
            <person name="Wong A."/>
            <person name="Wong G.K."/>
            <person name="Wu C.I."/>
            <person name="Wu G."/>
            <person name="Yamamoto D."/>
            <person name="Yang H.P."/>
            <person name="Yang S.P."/>
            <person name="Yorke J.A."/>
            <person name="Yoshida K."/>
            <person name="Zdobnov E."/>
            <person name="Zhang P."/>
            <person name="Zhang Y."/>
            <person name="Zimin A.V."/>
            <person name="Baldwin J."/>
            <person name="Abdouelleil A."/>
            <person name="Abdulkadir J."/>
            <person name="Abebe A."/>
            <person name="Abera B."/>
            <person name="Abreu J."/>
            <person name="Acer S.C."/>
            <person name="Aftuck L."/>
            <person name="Alexander A."/>
            <person name="An P."/>
            <person name="Anderson E."/>
            <person name="Anderson S."/>
            <person name="Arachi H."/>
            <person name="Azer M."/>
            <person name="Bachantsang P."/>
            <person name="Barry A."/>
            <person name="Bayul T."/>
            <person name="Berlin A."/>
            <person name="Bessette D."/>
            <person name="Bloom T."/>
            <person name="Blye J."/>
            <person name="Boguslavskiy L."/>
            <person name="Bonnet C."/>
            <person name="Boukhgalter B."/>
            <person name="Bourzgui I."/>
            <person name="Brown A."/>
            <person name="Cahill P."/>
            <person name="Channer S."/>
            <person name="Cheshatsang Y."/>
            <person name="Chuda L."/>
            <person name="Citroen M."/>
            <person name="Collymore A."/>
            <person name="Cooke P."/>
            <person name="Costello M."/>
            <person name="D'Aco K."/>
            <person name="Daza R."/>
            <person name="De Haan G."/>
            <person name="DeGray S."/>
            <person name="DeMaso C."/>
            <person name="Dhargay N."/>
            <person name="Dooley K."/>
            <person name="Dooley E."/>
            <person name="Doricent M."/>
            <person name="Dorje P."/>
            <person name="Dorjee K."/>
            <person name="Dupes A."/>
            <person name="Elong R."/>
            <person name="Falk J."/>
            <person name="Farina A."/>
            <person name="Faro S."/>
            <person name="Ferguson D."/>
            <person name="Fisher S."/>
            <person name="Foley C.D."/>
            <person name="Franke A."/>
            <person name="Friedrich D."/>
            <person name="Gadbois L."/>
            <person name="Gearin G."/>
            <person name="Gearin C.R."/>
            <person name="Giannoukos G."/>
            <person name="Goode T."/>
            <person name="Graham J."/>
            <person name="Grandbois E."/>
            <person name="Grewal S."/>
            <person name="Gyaltsen K."/>
            <person name="Hafez N."/>
            <person name="Hagos B."/>
            <person name="Hall J."/>
            <person name="Henson C."/>
            <person name="Hollinger A."/>
            <person name="Honan T."/>
            <person name="Huard M.D."/>
            <person name="Hughes L."/>
            <person name="Hurhula B."/>
            <person name="Husby M.E."/>
            <person name="Kamat A."/>
            <person name="Kanga B."/>
            <person name="Kashin S."/>
            <person name="Khazanovich D."/>
            <person name="Kisner P."/>
            <person name="Lance K."/>
            <person name="Lara M."/>
            <person name="Lee W."/>
            <person name="Lennon N."/>
            <person name="Letendre F."/>
            <person name="LeVine R."/>
            <person name="Lipovsky A."/>
            <person name="Liu X."/>
            <person name="Liu J."/>
            <person name="Liu S."/>
            <person name="Lokyitsang T."/>
            <person name="Lokyitsang Y."/>
            <person name="Lubonja R."/>
            <person name="Lui A."/>
            <person name="MacDonald P."/>
            <person name="Magnisalis V."/>
            <person name="Maru K."/>
            <person name="Matthews C."/>
            <person name="McCusker W."/>
            <person name="McDonough S."/>
            <person name="Mehta T."/>
            <person name="Meldrim J."/>
            <person name="Meneus L."/>
            <person name="Mihai O."/>
            <person name="Mihalev A."/>
            <person name="Mihova T."/>
            <person name="Mittelman R."/>
            <person name="Mlenga V."/>
            <person name="Montmayeur A."/>
            <person name="Mulrain L."/>
            <person name="Navidi A."/>
            <person name="Naylor J."/>
            <person name="Negash T."/>
            <person name="Nguyen T."/>
            <person name="Nguyen N."/>
            <person name="Nicol R."/>
            <person name="Norbu C."/>
            <person name="Norbu N."/>
            <person name="Novod N."/>
            <person name="O'Neill B."/>
            <person name="Osman S."/>
            <person name="Markiewicz E."/>
            <person name="Oyono O.L."/>
            <person name="Patti C."/>
            <person name="Phunkhang P."/>
            <person name="Pierre F."/>
            <person name="Priest M."/>
            <person name="Raghuraman S."/>
            <person name="Rege F."/>
            <person name="Reyes R."/>
            <person name="Rise C."/>
            <person name="Rogov P."/>
            <person name="Ross K."/>
            <person name="Ryan E."/>
            <person name="Settipalli S."/>
            <person name="Shea T."/>
            <person name="Sherpa N."/>
            <person name="Shi L."/>
            <person name="Shih D."/>
            <person name="Sparrow T."/>
            <person name="Spaulding J."/>
            <person name="Stalker J."/>
            <person name="Stange-Thomann N."/>
            <person name="Stavropoulos S."/>
            <person name="Stone C."/>
            <person name="Strader C."/>
            <person name="Tesfaye S."/>
            <person name="Thomson T."/>
            <person name="Thoulutsang Y."/>
            <person name="Thoulutsang D."/>
            <person name="Topham K."/>
            <person name="Topping I."/>
            <person name="Tsamla T."/>
            <person name="Vassiliev H."/>
            <person name="Vo A."/>
            <person name="Wangchuk T."/>
            <person name="Wangdi T."/>
            <person name="Weiand M."/>
            <person name="Wilkinson J."/>
            <person name="Wilson A."/>
            <person name="Yadav S."/>
            <person name="Young G."/>
            <person name="Yu Q."/>
            <person name="Zembek L."/>
            <person name="Zhong D."/>
            <person name="Zimmer A."/>
            <person name="Zwirko Z."/>
            <person name="Jaffe D.B."/>
            <person name="Alvarez P."/>
            <person name="Brockman W."/>
            <person name="Butler J."/>
            <person name="Chin C."/>
            <person name="Gnerre S."/>
            <person name="Grabherr M."/>
            <person name="Kleber M."/>
            <person name="Mauceli E."/>
            <person name="MacCallum I."/>
        </authorList>
    </citation>
    <scope>NUCLEOTIDE SEQUENCE [LARGE SCALE GENOMIC DNA]</scope>
    <source>
        <strain evidence="11">white501</strain>
    </source>
</reference>
<dbReference type="GO" id="GO:0042562">
    <property type="term" value="F:hormone binding"/>
    <property type="evidence" value="ECO:0007669"/>
    <property type="project" value="TreeGrafter"/>
</dbReference>
<dbReference type="SUPFAM" id="SSF57424">
    <property type="entry name" value="LDL receptor-like module"/>
    <property type="match status" value="2"/>
</dbReference>
<dbReference type="InterPro" id="IPR023415">
    <property type="entry name" value="LDLR_class-A_CS"/>
</dbReference>
<evidence type="ECO:0000256" key="2">
    <source>
        <dbReference type="ARBA" id="ARBA00022692"/>
    </source>
</evidence>
<gene>
    <name evidence="10" type="primary">Dsim\GD20862</name>
    <name evidence="10" type="ORF">Dsim_GD20862</name>
</gene>
<dbReference type="PROSITE" id="PS50068">
    <property type="entry name" value="LDLRA_2"/>
    <property type="match status" value="2"/>
</dbReference>
<dbReference type="InterPro" id="IPR036055">
    <property type="entry name" value="LDL_receptor-like_sf"/>
</dbReference>
<accession>B4NVA0</accession>
<dbReference type="Gene3D" id="4.10.400.10">
    <property type="entry name" value="Low-density Lipoprotein Receptor"/>
    <property type="match status" value="1"/>
</dbReference>
<dbReference type="GO" id="GO:0043235">
    <property type="term" value="C:receptor complex"/>
    <property type="evidence" value="ECO:0007669"/>
    <property type="project" value="TreeGrafter"/>
</dbReference>
<keyword evidence="3" id="KW-0677">Repeat</keyword>
<evidence type="ECO:0000256" key="5">
    <source>
        <dbReference type="ARBA" id="ARBA00023136"/>
    </source>
</evidence>
<dbReference type="PROSITE" id="PS01209">
    <property type="entry name" value="LDLRA_1"/>
    <property type="match status" value="1"/>
</dbReference>
<evidence type="ECO:0000256" key="9">
    <source>
        <dbReference type="PROSITE-ProRule" id="PRU00124"/>
    </source>
</evidence>
<name>B4NVA0_DROSI</name>
<proteinExistence type="predicted"/>
<evidence type="ECO:0000313" key="11">
    <source>
        <dbReference type="Proteomes" id="UP000000304"/>
    </source>
</evidence>
<comment type="subcellular location">
    <subcellularLocation>
        <location evidence="1">Membrane</location>
        <topology evidence="1">Single-pass membrane protein</topology>
    </subcellularLocation>
</comment>
<dbReference type="CDD" id="cd00112">
    <property type="entry name" value="LDLa"/>
    <property type="match status" value="2"/>
</dbReference>
<dbReference type="HOGENOM" id="CLU_2148461_0_0_1"/>
<dbReference type="SMART" id="SM00192">
    <property type="entry name" value="LDLa"/>
    <property type="match status" value="2"/>
</dbReference>
<evidence type="ECO:0000256" key="8">
    <source>
        <dbReference type="ARBA" id="ARBA00023180"/>
    </source>
</evidence>
<comment type="caution">
    <text evidence="9">Lacks conserved residue(s) required for the propagation of feature annotation.</text>
</comment>
<keyword evidence="2" id="KW-0812">Transmembrane</keyword>
<dbReference type="FunFam" id="4.10.400.10:FF:000148">
    <property type="entry name" value="low-density lipoprotein receptor-related protein 1B"/>
    <property type="match status" value="1"/>
</dbReference>
<dbReference type="SMR" id="B4NVA0"/>
<dbReference type="InterPro" id="IPR002172">
    <property type="entry name" value="LDrepeatLR_classA_rpt"/>
</dbReference>
<evidence type="ECO:0000256" key="3">
    <source>
        <dbReference type="ARBA" id="ARBA00022737"/>
    </source>
</evidence>
<organism evidence="10 11">
    <name type="scientific">Drosophila simulans</name>
    <name type="common">Fruit fly</name>
    <dbReference type="NCBI Taxonomy" id="7240"/>
    <lineage>
        <taxon>Eukaryota</taxon>
        <taxon>Metazoa</taxon>
        <taxon>Ecdysozoa</taxon>
        <taxon>Arthropoda</taxon>
        <taxon>Hexapoda</taxon>
        <taxon>Insecta</taxon>
        <taxon>Pterygota</taxon>
        <taxon>Neoptera</taxon>
        <taxon>Endopterygota</taxon>
        <taxon>Diptera</taxon>
        <taxon>Brachycera</taxon>
        <taxon>Muscomorpha</taxon>
        <taxon>Ephydroidea</taxon>
        <taxon>Drosophilidae</taxon>
        <taxon>Drosophila</taxon>
        <taxon>Sophophora</taxon>
    </lineage>
</organism>
<keyword evidence="5" id="KW-0472">Membrane</keyword>
<dbReference type="PANTHER" id="PTHR22722">
    <property type="entry name" value="LOW-DENSITY LIPOPROTEIN RECEPTOR-RELATED PROTEIN 2-RELATED"/>
    <property type="match status" value="1"/>
</dbReference>
<keyword evidence="7" id="KW-0675">Receptor</keyword>
<dbReference type="EMBL" id="CH986857">
    <property type="protein sequence ID" value="EDX15978.1"/>
    <property type="molecule type" value="Genomic_DNA"/>
</dbReference>
<protein>
    <submittedName>
        <fullName evidence="10">GD20862</fullName>
    </submittedName>
</protein>
<sequence>MWDLTGMYQGLMNSVGALCIPYNFHCDGYHDCADKSDEANCTAIACPDNKHLCPRGGASGTPKCILKSQLCDGKRDCEDGSDEETNCCEYPSGHHLTLLKHYSLPQFFGQAM</sequence>
<keyword evidence="8" id="KW-0325">Glycoprotein</keyword>
<dbReference type="PRINTS" id="PR00261">
    <property type="entry name" value="LDLRECEPTOR"/>
</dbReference>
<evidence type="ECO:0000256" key="6">
    <source>
        <dbReference type="ARBA" id="ARBA00023157"/>
    </source>
</evidence>
<dbReference type="FunFam" id="4.10.400.10:FF:000230">
    <property type="entry name" value="Low-density lipoprotein RecePtor related"/>
    <property type="match status" value="1"/>
</dbReference>
<evidence type="ECO:0000256" key="1">
    <source>
        <dbReference type="ARBA" id="ARBA00004167"/>
    </source>
</evidence>
<keyword evidence="11" id="KW-1185">Reference proteome</keyword>
<dbReference type="Gene3D" id="4.10.1220.10">
    <property type="entry name" value="EGF-type module"/>
    <property type="match status" value="1"/>
</dbReference>
<dbReference type="Proteomes" id="UP000000304">
    <property type="component" value="Unassembled WGS sequence"/>
</dbReference>
<dbReference type="STRING" id="7240.B4NVA0"/>
<evidence type="ECO:0000256" key="4">
    <source>
        <dbReference type="ARBA" id="ARBA00022989"/>
    </source>
</evidence>
<feature type="disulfide bond" evidence="9">
    <location>
        <begin position="26"/>
        <end position="41"/>
    </location>
</feature>
<dbReference type="GO" id="GO:0016324">
    <property type="term" value="C:apical plasma membrane"/>
    <property type="evidence" value="ECO:0007669"/>
    <property type="project" value="TreeGrafter"/>
</dbReference>
<dbReference type="AlphaFoldDB" id="B4NVA0"/>
<keyword evidence="4" id="KW-1133">Transmembrane helix</keyword>
<keyword evidence="6 9" id="KW-1015">Disulfide bond</keyword>
<dbReference type="PANTHER" id="PTHR22722:SF14">
    <property type="entry name" value="MEGALIN, ISOFORM A"/>
    <property type="match status" value="1"/>
</dbReference>
<evidence type="ECO:0000256" key="7">
    <source>
        <dbReference type="ARBA" id="ARBA00023170"/>
    </source>
</evidence>
<dbReference type="Pfam" id="PF00057">
    <property type="entry name" value="Ldl_recept_a"/>
    <property type="match status" value="2"/>
</dbReference>
<dbReference type="PhylomeDB" id="B4NVA0"/>
<evidence type="ECO:0000313" key="10">
    <source>
        <dbReference type="EMBL" id="EDX15978.1"/>
    </source>
</evidence>